<feature type="compositionally biased region" description="Low complexity" evidence="1">
    <location>
        <begin position="136"/>
        <end position="149"/>
    </location>
</feature>
<proteinExistence type="predicted"/>
<evidence type="ECO:0000313" key="3">
    <source>
        <dbReference type="Proteomes" id="UP001066276"/>
    </source>
</evidence>
<feature type="compositionally biased region" description="Polar residues" evidence="1">
    <location>
        <begin position="82"/>
        <end position="102"/>
    </location>
</feature>
<feature type="region of interest" description="Disordered" evidence="1">
    <location>
        <begin position="80"/>
        <end position="149"/>
    </location>
</feature>
<accession>A0AAV7KZ97</accession>
<gene>
    <name evidence="2" type="ORF">NDU88_004746</name>
</gene>
<evidence type="ECO:0000313" key="2">
    <source>
        <dbReference type="EMBL" id="KAJ1084600.1"/>
    </source>
</evidence>
<comment type="caution">
    <text evidence="2">The sequence shown here is derived from an EMBL/GenBank/DDBJ whole genome shotgun (WGS) entry which is preliminary data.</text>
</comment>
<evidence type="ECO:0000256" key="1">
    <source>
        <dbReference type="SAM" id="MobiDB-lite"/>
    </source>
</evidence>
<sequence length="149" mass="16328">MHQGEDRPREPTVQEALTNVLGAYQQSQDNMGQVIDIMQKNQRLEEEHHQEIKKELQALNTTMVSIAGVLAEMANIMMEYTSHPQSPSTSKSTDQPSTSAAASGQEALPQDPQATSTPLPAEGEPPCKCSLQLKQTPETLAKTKTTTRK</sequence>
<dbReference type="AlphaFoldDB" id="A0AAV7KZ97"/>
<dbReference type="Proteomes" id="UP001066276">
    <property type="component" value="Chromosome 12"/>
</dbReference>
<name>A0AAV7KZ97_PLEWA</name>
<keyword evidence="3" id="KW-1185">Reference proteome</keyword>
<organism evidence="2 3">
    <name type="scientific">Pleurodeles waltl</name>
    <name type="common">Iberian ribbed newt</name>
    <dbReference type="NCBI Taxonomy" id="8319"/>
    <lineage>
        <taxon>Eukaryota</taxon>
        <taxon>Metazoa</taxon>
        <taxon>Chordata</taxon>
        <taxon>Craniata</taxon>
        <taxon>Vertebrata</taxon>
        <taxon>Euteleostomi</taxon>
        <taxon>Amphibia</taxon>
        <taxon>Batrachia</taxon>
        <taxon>Caudata</taxon>
        <taxon>Salamandroidea</taxon>
        <taxon>Salamandridae</taxon>
        <taxon>Pleurodelinae</taxon>
        <taxon>Pleurodeles</taxon>
    </lineage>
</organism>
<reference evidence="2" key="1">
    <citation type="journal article" date="2022" name="bioRxiv">
        <title>Sequencing and chromosome-scale assembly of the giantPleurodeles waltlgenome.</title>
        <authorList>
            <person name="Brown T."/>
            <person name="Elewa A."/>
            <person name="Iarovenko S."/>
            <person name="Subramanian E."/>
            <person name="Araus A.J."/>
            <person name="Petzold A."/>
            <person name="Susuki M."/>
            <person name="Suzuki K.-i.T."/>
            <person name="Hayashi T."/>
            <person name="Toyoda A."/>
            <person name="Oliveira C."/>
            <person name="Osipova E."/>
            <person name="Leigh N.D."/>
            <person name="Simon A."/>
            <person name="Yun M.H."/>
        </authorList>
    </citation>
    <scope>NUCLEOTIDE SEQUENCE</scope>
    <source>
        <strain evidence="2">20211129_DDA</strain>
        <tissue evidence="2">Liver</tissue>
    </source>
</reference>
<dbReference type="EMBL" id="JANPWB010000016">
    <property type="protein sequence ID" value="KAJ1084600.1"/>
    <property type="molecule type" value="Genomic_DNA"/>
</dbReference>
<protein>
    <submittedName>
        <fullName evidence="2">Uncharacterized protein</fullName>
    </submittedName>
</protein>